<feature type="compositionally biased region" description="Low complexity" evidence="1">
    <location>
        <begin position="1031"/>
        <end position="1046"/>
    </location>
</feature>
<name>A0AAD6XVG4_9AGAR</name>
<proteinExistence type="predicted"/>
<reference evidence="2" key="1">
    <citation type="submission" date="2023-03" db="EMBL/GenBank/DDBJ databases">
        <title>Massive genome expansion in bonnet fungi (Mycena s.s.) driven by repeated elements and novel gene families across ecological guilds.</title>
        <authorList>
            <consortium name="Lawrence Berkeley National Laboratory"/>
            <person name="Harder C.B."/>
            <person name="Miyauchi S."/>
            <person name="Viragh M."/>
            <person name="Kuo A."/>
            <person name="Thoen E."/>
            <person name="Andreopoulos B."/>
            <person name="Lu D."/>
            <person name="Skrede I."/>
            <person name="Drula E."/>
            <person name="Henrissat B."/>
            <person name="Morin E."/>
            <person name="Kohler A."/>
            <person name="Barry K."/>
            <person name="LaButti K."/>
            <person name="Morin E."/>
            <person name="Salamov A."/>
            <person name="Lipzen A."/>
            <person name="Mereny Z."/>
            <person name="Hegedus B."/>
            <person name="Baldrian P."/>
            <person name="Stursova M."/>
            <person name="Weitz H."/>
            <person name="Taylor A."/>
            <person name="Grigoriev I.V."/>
            <person name="Nagy L.G."/>
            <person name="Martin F."/>
            <person name="Kauserud H."/>
        </authorList>
    </citation>
    <scope>NUCLEOTIDE SEQUENCE</scope>
    <source>
        <strain evidence="2">CBHHK173m</strain>
    </source>
</reference>
<feature type="compositionally biased region" description="Low complexity" evidence="1">
    <location>
        <begin position="555"/>
        <end position="570"/>
    </location>
</feature>
<dbReference type="EMBL" id="JARJCN010000021">
    <property type="protein sequence ID" value="KAJ7090740.1"/>
    <property type="molecule type" value="Genomic_DNA"/>
</dbReference>
<feature type="region of interest" description="Disordered" evidence="1">
    <location>
        <begin position="454"/>
        <end position="663"/>
    </location>
</feature>
<feature type="region of interest" description="Disordered" evidence="1">
    <location>
        <begin position="315"/>
        <end position="368"/>
    </location>
</feature>
<sequence length="1155" mass="124673">MAAPLLPNEQPFHQFLENQKKGDTPEVPADPKSGSPAPTDPSVPAVANLAMDVMPQSKSLKNDLTDDLGPSTNKRALTRAQTAPNLTATVQSLTADFDLLGLESAPATKGGKPGKESQVALAARNDRNFVKLALVLGKMDRRVQRLTRTVDNLVTETSVSIATRVHSSAGDHPASGSPDLGSPHSTQSSPSSVAGYDAEDEINKELSTLDGRIQDIVGTLEDHSASLSSYKSELKRIKATIIQAGPGSVTELLDVFAKQFATITEDRDRIIAEVRADADNQAKINAEHVKALDAAQDQFRKITAKVALLSITAAPPFPTRPHSRALTRSRSRSRTRRTRSRSPQRVGRARSRSSDGNHVDAKRHQAAPLGEAEMRACIRMGPISMFIPGTAAETFKLQIDTALPDYVLPQAYFTKREGDYLIVLLPSINEARALKSAWDKHTVRAYKGTEINVVPFPEPQHASRSHGDSHGGAHNANASSPANPRVDVRARLRAAATSPLQSRKLKPNTALHHSKRASPAAWLEPQLARSPGTRFTTSHLSSRNAAPTPPWPNQAQPSASSPRRPCCPQRQRTRRTTAPVLASRRPCSHPNNEPTPSPTSPPSQTPIRIDARAASSARTLAHAPALADTSHSAASPQRAAAQTHPPAGPTQNAPPPSRSRPRLVLNPPQALRARAESLHAFGYEPLVFQARSCSISTSRARALSQQQGRGANLPPAAPESPSRRATSAAAVRNSLRTPSRARPLPSRARPLPPRLTAAPPPVRTLLARGVPRPARQFQSVWRPARRSEQQRRARSSVFPRAGGTCAVQRRRRGDRTLEFVERRCASRRRQLQLRAKLKRPSPVRGHVAPDAADFASALSRVESGLPGAMSVASAAASREALGEQSVVGDGSVILLFASPMILPRAACAEAPVNPRGAVLARLVVAPHLGPATVLRAPIPVLAARTHRADGAAHAGSPANPRVDVRARLRAAATSPLQSRKLKPNTALHHSKRASPAAWLEPQLARSPGTRFTTSHLSSRNAAPTPPWPNQAQPSASSPRRPCCPQRQRTRRTTAPVLASRRPCSHPNNEPTPSPTSPPSQTPIRIDARRRRQLPRALPCANAAPHRARVRSRMPPPSPTPLIPPHRLNEPLRKRTRRPVPRKMHPRRVARAPVSS</sequence>
<comment type="caution">
    <text evidence="2">The sequence shown here is derived from an EMBL/GenBank/DDBJ whole genome shotgun (WGS) entry which is preliminary data.</text>
</comment>
<evidence type="ECO:0000313" key="3">
    <source>
        <dbReference type="Proteomes" id="UP001222325"/>
    </source>
</evidence>
<feature type="compositionally biased region" description="Polar residues" evidence="1">
    <location>
        <begin position="1009"/>
        <end position="1021"/>
    </location>
</feature>
<feature type="region of interest" description="Disordered" evidence="1">
    <location>
        <begin position="971"/>
        <end position="1155"/>
    </location>
</feature>
<keyword evidence="3" id="KW-1185">Reference proteome</keyword>
<organism evidence="2 3">
    <name type="scientific">Mycena belliarum</name>
    <dbReference type="NCBI Taxonomy" id="1033014"/>
    <lineage>
        <taxon>Eukaryota</taxon>
        <taxon>Fungi</taxon>
        <taxon>Dikarya</taxon>
        <taxon>Basidiomycota</taxon>
        <taxon>Agaricomycotina</taxon>
        <taxon>Agaricomycetes</taxon>
        <taxon>Agaricomycetidae</taxon>
        <taxon>Agaricales</taxon>
        <taxon>Marasmiineae</taxon>
        <taxon>Mycenaceae</taxon>
        <taxon>Mycena</taxon>
    </lineage>
</organism>
<evidence type="ECO:0000256" key="1">
    <source>
        <dbReference type="SAM" id="MobiDB-lite"/>
    </source>
</evidence>
<accession>A0AAD6XVG4</accession>
<feature type="compositionally biased region" description="Basic residues" evidence="1">
    <location>
        <begin position="321"/>
        <end position="351"/>
    </location>
</feature>
<protein>
    <submittedName>
        <fullName evidence="2">Uncharacterized protein</fullName>
    </submittedName>
</protein>
<gene>
    <name evidence="2" type="ORF">B0H15DRAFT_978151</name>
</gene>
<feature type="compositionally biased region" description="Pro residues" evidence="1">
    <location>
        <begin position="750"/>
        <end position="759"/>
    </location>
</feature>
<feature type="compositionally biased region" description="Low complexity" evidence="1">
    <location>
        <begin position="719"/>
        <end position="749"/>
    </location>
</feature>
<feature type="compositionally biased region" description="Polar residues" evidence="1">
    <location>
        <begin position="699"/>
        <end position="709"/>
    </location>
</feature>
<feature type="compositionally biased region" description="Pro residues" evidence="1">
    <location>
        <begin position="1069"/>
        <end position="1080"/>
    </location>
</feature>
<feature type="compositionally biased region" description="Pro residues" evidence="1">
    <location>
        <begin position="1113"/>
        <end position="1123"/>
    </location>
</feature>
<feature type="region of interest" description="Disordered" evidence="1">
    <location>
        <begin position="164"/>
        <end position="196"/>
    </location>
</feature>
<evidence type="ECO:0000313" key="2">
    <source>
        <dbReference type="EMBL" id="KAJ7090740.1"/>
    </source>
</evidence>
<feature type="region of interest" description="Disordered" evidence="1">
    <location>
        <begin position="1"/>
        <end position="44"/>
    </location>
</feature>
<feature type="compositionally biased region" description="Pro residues" evidence="1">
    <location>
        <begin position="593"/>
        <end position="604"/>
    </location>
</feature>
<dbReference type="Proteomes" id="UP001222325">
    <property type="component" value="Unassembled WGS sequence"/>
</dbReference>
<feature type="compositionally biased region" description="Low complexity" evidence="1">
    <location>
        <begin position="182"/>
        <end position="192"/>
    </location>
</feature>
<feature type="region of interest" description="Disordered" evidence="1">
    <location>
        <begin position="699"/>
        <end position="759"/>
    </location>
</feature>
<feature type="compositionally biased region" description="Pro residues" evidence="1">
    <location>
        <begin position="646"/>
        <end position="658"/>
    </location>
</feature>
<feature type="compositionally biased region" description="Polar residues" evidence="1">
    <location>
        <begin position="533"/>
        <end position="545"/>
    </location>
</feature>
<feature type="compositionally biased region" description="Basic residues" evidence="1">
    <location>
        <begin position="1133"/>
        <end position="1149"/>
    </location>
</feature>
<feature type="compositionally biased region" description="Basic and acidic residues" evidence="1">
    <location>
        <begin position="352"/>
        <end position="363"/>
    </location>
</feature>
<feature type="compositionally biased region" description="Low complexity" evidence="1">
    <location>
        <begin position="475"/>
        <end position="485"/>
    </location>
</feature>
<dbReference type="AlphaFoldDB" id="A0AAD6XVG4"/>